<dbReference type="AlphaFoldDB" id="A0A2T1GIM7"/>
<dbReference type="EMBL" id="PVWO01000071">
    <property type="protein sequence ID" value="PSB57565.1"/>
    <property type="molecule type" value="Genomic_DNA"/>
</dbReference>
<dbReference type="Gene3D" id="3.40.390.10">
    <property type="entry name" value="Collagenase (Catalytic Domain)"/>
    <property type="match status" value="1"/>
</dbReference>
<reference evidence="1 2" key="1">
    <citation type="submission" date="2018-03" db="EMBL/GenBank/DDBJ databases">
        <title>The ancient ancestry and fast evolution of plastids.</title>
        <authorList>
            <person name="Moore K.R."/>
            <person name="Magnabosco C."/>
            <person name="Momper L."/>
            <person name="Gold D.A."/>
            <person name="Bosak T."/>
            <person name="Fournier G.P."/>
        </authorList>
    </citation>
    <scope>NUCLEOTIDE SEQUENCE [LARGE SCALE GENOMIC DNA]</scope>
    <source>
        <strain evidence="1 2">CCALA 037</strain>
    </source>
</reference>
<sequence>MKISLVKLQQAAVMTGIALSGIEVGGAILPANALTFNFTPAAGTPQQAIDGFTTAGSLWSSLFTDNVTVNVNINFTALGARTLGEASSTTQSFGYDRVYGALNNDRTSADDNTAVNSLSKAPTFNMLINRTANSPNGAGSATPYLDNNGDANNKTVNLSTANAKALGLIANGNNNDASISFNNAFNWDFNRNDGISGGAFDFIGIAAHELGHSLGFLSGVDTLDGNASGTFYNDSQFTYVSPLDLLRYSPDSKNANAIDWTADARDKYFSIDGGVTNIAAFSTGDVFGDGRQNSHWKDNLGLGIMDPTISSGELLQITENDKRAFDVIGWNRAGNATPNAQVLNFVRDSNGIAGAGSVARADATAVPEPADFVGTLIFATITAKIAIYRRKQLHAATDKSV</sequence>
<dbReference type="RefSeq" id="WP_106302534.1">
    <property type="nucleotide sequence ID" value="NZ_PVWO01000071.1"/>
</dbReference>
<evidence type="ECO:0000313" key="1">
    <source>
        <dbReference type="EMBL" id="PSB57565.1"/>
    </source>
</evidence>
<gene>
    <name evidence="1" type="ORF">C7B77_07975</name>
</gene>
<comment type="caution">
    <text evidence="1">The sequence shown here is derived from an EMBL/GenBank/DDBJ whole genome shotgun (WGS) entry which is preliminary data.</text>
</comment>
<dbReference type="InterPro" id="IPR024079">
    <property type="entry name" value="MetalloPept_cat_dom_sf"/>
</dbReference>
<accession>A0A2T1GIM7</accession>
<organism evidence="1 2">
    <name type="scientific">Chamaesiphon polymorphus CCALA 037</name>
    <dbReference type="NCBI Taxonomy" id="2107692"/>
    <lineage>
        <taxon>Bacteria</taxon>
        <taxon>Bacillati</taxon>
        <taxon>Cyanobacteriota</taxon>
        <taxon>Cyanophyceae</taxon>
        <taxon>Gomontiellales</taxon>
        <taxon>Chamaesiphonaceae</taxon>
        <taxon>Chamaesiphon</taxon>
    </lineage>
</organism>
<proteinExistence type="predicted"/>
<dbReference type="GO" id="GO:0008237">
    <property type="term" value="F:metallopeptidase activity"/>
    <property type="evidence" value="ECO:0007669"/>
    <property type="project" value="InterPro"/>
</dbReference>
<dbReference type="NCBIfam" id="NF038122">
    <property type="entry name" value="metallo_LGF"/>
    <property type="match status" value="1"/>
</dbReference>
<keyword evidence="2" id="KW-1185">Reference proteome</keyword>
<evidence type="ECO:0000313" key="2">
    <source>
        <dbReference type="Proteomes" id="UP000238937"/>
    </source>
</evidence>
<dbReference type="OrthoDB" id="8198236at2"/>
<name>A0A2T1GIM7_9CYAN</name>
<dbReference type="Proteomes" id="UP000238937">
    <property type="component" value="Unassembled WGS sequence"/>
</dbReference>
<dbReference type="SUPFAM" id="SSF55486">
    <property type="entry name" value="Metalloproteases ('zincins'), catalytic domain"/>
    <property type="match status" value="1"/>
</dbReference>
<protein>
    <submittedName>
        <fullName evidence="1">PEP-CTERM sorting domain-containing protein</fullName>
    </submittedName>
</protein>